<dbReference type="Proteomes" id="UP000321479">
    <property type="component" value="Chromosome"/>
</dbReference>
<keyword evidence="2" id="KW-1185">Reference proteome</keyword>
<gene>
    <name evidence="1" type="ORF">FRZ54_02660</name>
</gene>
<protein>
    <submittedName>
        <fullName evidence="1">Uncharacterized protein</fullName>
    </submittedName>
</protein>
<name>A0A5B8UR18_9SPHI</name>
<dbReference type="KEGG" id="mgin:FRZ54_02660"/>
<dbReference type="EMBL" id="CP042436">
    <property type="protein sequence ID" value="QEC61530.1"/>
    <property type="molecule type" value="Genomic_DNA"/>
</dbReference>
<evidence type="ECO:0000313" key="2">
    <source>
        <dbReference type="Proteomes" id="UP000321479"/>
    </source>
</evidence>
<dbReference type="AlphaFoldDB" id="A0A5B8UR18"/>
<evidence type="ECO:0000313" key="1">
    <source>
        <dbReference type="EMBL" id="QEC61530.1"/>
    </source>
</evidence>
<proteinExistence type="predicted"/>
<sequence>METKTRTPITGKEGAEIDIALAAEWTKNHRDRYPHNSISQFFGSEILNRLLQQPGCLGIRIYYGNGQRLNGWQKFIFGIANFLKKYIAGAIGDDHFILVGANAQGMDLLPANGKVEVAEGAAQPHTFKAMATSDGSTGATGFVAEQAHPCPGSANCPQNVLTGS</sequence>
<reference evidence="1 2" key="1">
    <citation type="journal article" date="2017" name="Curr. Microbiol.">
        <title>Mucilaginibacter ginsenosidivorans sp. nov., Isolated from Soil of Ginseng Field.</title>
        <authorList>
            <person name="Kim M.M."/>
            <person name="Siddiqi M.Z."/>
            <person name="Im W.T."/>
        </authorList>
    </citation>
    <scope>NUCLEOTIDE SEQUENCE [LARGE SCALE GENOMIC DNA]</scope>
    <source>
        <strain evidence="1 2">Gsoil 3017</strain>
    </source>
</reference>
<organism evidence="1 2">
    <name type="scientific">Mucilaginibacter ginsenosidivorans</name>
    <dbReference type="NCBI Taxonomy" id="398053"/>
    <lineage>
        <taxon>Bacteria</taxon>
        <taxon>Pseudomonadati</taxon>
        <taxon>Bacteroidota</taxon>
        <taxon>Sphingobacteriia</taxon>
        <taxon>Sphingobacteriales</taxon>
        <taxon>Sphingobacteriaceae</taxon>
        <taxon>Mucilaginibacter</taxon>
    </lineage>
</organism>
<accession>A0A5B8UR18</accession>
<dbReference type="OrthoDB" id="661524at2"/>
<dbReference type="RefSeq" id="WP_147030107.1">
    <property type="nucleotide sequence ID" value="NZ_CP042436.1"/>
</dbReference>